<dbReference type="GO" id="GO:0004497">
    <property type="term" value="F:monooxygenase activity"/>
    <property type="evidence" value="ECO:0007669"/>
    <property type="project" value="UniProtKB-KW"/>
</dbReference>
<evidence type="ECO:0000256" key="7">
    <source>
        <dbReference type="ARBA" id="ARBA00022989"/>
    </source>
</evidence>
<dbReference type="GO" id="GO:0016020">
    <property type="term" value="C:membrane"/>
    <property type="evidence" value="ECO:0007669"/>
    <property type="project" value="UniProtKB-SubCell"/>
</dbReference>
<reference evidence="14" key="3">
    <citation type="submission" date="2015-04" db="UniProtKB">
        <authorList>
            <consortium name="EnsemblPlants"/>
        </authorList>
    </citation>
    <scope>IDENTIFICATION</scope>
</reference>
<dbReference type="PANTHER" id="PTHR47953:SF19">
    <property type="entry name" value="OS06G0641600 PROTEIN"/>
    <property type="match status" value="1"/>
</dbReference>
<evidence type="ECO:0000256" key="13">
    <source>
        <dbReference type="SAM" id="Coils"/>
    </source>
</evidence>
<dbReference type="PANTHER" id="PTHR47953">
    <property type="entry name" value="OS08G0105600 PROTEIN"/>
    <property type="match status" value="1"/>
</dbReference>
<keyword evidence="6 12" id="KW-0479">Metal-binding</keyword>
<evidence type="ECO:0000256" key="1">
    <source>
        <dbReference type="ARBA" id="ARBA00001971"/>
    </source>
</evidence>
<accession>A0A0D9XIW4</accession>
<dbReference type="SUPFAM" id="SSF48264">
    <property type="entry name" value="Cytochrome P450"/>
    <property type="match status" value="1"/>
</dbReference>
<dbReference type="PRINTS" id="PR00385">
    <property type="entry name" value="P450"/>
</dbReference>
<dbReference type="AlphaFoldDB" id="A0A0D9XIW4"/>
<dbReference type="EnsemblPlants" id="LPERR10G04920.1">
    <property type="protein sequence ID" value="LPERR10G04920.1"/>
    <property type="gene ID" value="LPERR10G04920"/>
</dbReference>
<keyword evidence="8" id="KW-0560">Oxidoreductase</keyword>
<dbReference type="Proteomes" id="UP000032180">
    <property type="component" value="Chromosome 10"/>
</dbReference>
<keyword evidence="11" id="KW-0472">Membrane</keyword>
<organism evidence="14 15">
    <name type="scientific">Leersia perrieri</name>
    <dbReference type="NCBI Taxonomy" id="77586"/>
    <lineage>
        <taxon>Eukaryota</taxon>
        <taxon>Viridiplantae</taxon>
        <taxon>Streptophyta</taxon>
        <taxon>Embryophyta</taxon>
        <taxon>Tracheophyta</taxon>
        <taxon>Spermatophyta</taxon>
        <taxon>Magnoliopsida</taxon>
        <taxon>Liliopsida</taxon>
        <taxon>Poales</taxon>
        <taxon>Poaceae</taxon>
        <taxon>BOP clade</taxon>
        <taxon>Oryzoideae</taxon>
        <taxon>Oryzeae</taxon>
        <taxon>Oryzinae</taxon>
        <taxon>Leersia</taxon>
    </lineage>
</organism>
<dbReference type="GO" id="GO:0016705">
    <property type="term" value="F:oxidoreductase activity, acting on paired donors, with incorporation or reduction of molecular oxygen"/>
    <property type="evidence" value="ECO:0007669"/>
    <property type="project" value="InterPro"/>
</dbReference>
<dbReference type="Gene3D" id="1.10.630.10">
    <property type="entry name" value="Cytochrome P450"/>
    <property type="match status" value="1"/>
</dbReference>
<evidence type="ECO:0000256" key="9">
    <source>
        <dbReference type="ARBA" id="ARBA00023004"/>
    </source>
</evidence>
<dbReference type="GO" id="GO:0005506">
    <property type="term" value="F:iron ion binding"/>
    <property type="evidence" value="ECO:0007669"/>
    <property type="project" value="InterPro"/>
</dbReference>
<dbReference type="InterPro" id="IPR002401">
    <property type="entry name" value="Cyt_P450_E_grp-I"/>
</dbReference>
<protein>
    <recommendedName>
        <fullName evidence="16">Cytochrome P450</fullName>
    </recommendedName>
</protein>
<keyword evidence="15" id="KW-1185">Reference proteome</keyword>
<dbReference type="InterPro" id="IPR052306">
    <property type="entry name" value="CYP450_71D"/>
</dbReference>
<keyword evidence="5" id="KW-0812">Transmembrane</keyword>
<evidence type="ECO:0000256" key="6">
    <source>
        <dbReference type="ARBA" id="ARBA00022723"/>
    </source>
</evidence>
<evidence type="ECO:0000313" key="14">
    <source>
        <dbReference type="EnsemblPlants" id="LPERR10G04920.1"/>
    </source>
</evidence>
<evidence type="ECO:0000313" key="15">
    <source>
        <dbReference type="Proteomes" id="UP000032180"/>
    </source>
</evidence>
<evidence type="ECO:0000256" key="3">
    <source>
        <dbReference type="ARBA" id="ARBA00010617"/>
    </source>
</evidence>
<comment type="cofactor">
    <cofactor evidence="1 12">
        <name>heme</name>
        <dbReference type="ChEBI" id="CHEBI:30413"/>
    </cofactor>
</comment>
<sequence>MRDLAAKHGPLMRLPAVVASSPECAELVLKTHDLAFADRYCSETLRAITFDAGDIAFAPYGERWRQLRKIAVLEVLGAARVRSPASRRVREDEARRMVLELADAGGGSWMARLVNDAVVSASIGGGRWRGREEFLEALEESVRLSSGMNVADMFPSWGRVMGVLGTSMRRALETRRRMERVIEQVIQERKELIMAAAADTGGGEDECSLDVLLRLQKEGGTAIPITNETMVALLFDMFAGGTETTATALNWTMAELMRSPRVMEKAQAEVRQALQGKNTVTESDIVELSYLKMVIKEALRLHCPVPLLGPRKYRETCQVIGYDIPKGTTVLVNVWAICRDPKYWDESEEFKPERFENNRIDFKGNDFEFLPFGAGRRMCSPNLASMEIVLASLLYHFDWKLPNGMEPKDVDMEDGPGIVSAKRTSLLVCPVTRIPPNNV</sequence>
<evidence type="ECO:0000256" key="11">
    <source>
        <dbReference type="ARBA" id="ARBA00023136"/>
    </source>
</evidence>
<dbReference type="eggNOG" id="KOG0156">
    <property type="taxonomic scope" value="Eukaryota"/>
</dbReference>
<name>A0A0D9XIW4_9ORYZ</name>
<dbReference type="Pfam" id="PF00067">
    <property type="entry name" value="p450"/>
    <property type="match status" value="1"/>
</dbReference>
<dbReference type="FunFam" id="1.10.630.10:FF:000126">
    <property type="entry name" value="Predicted protein"/>
    <property type="match status" value="1"/>
</dbReference>
<proteinExistence type="inferred from homology"/>
<comment type="subcellular location">
    <subcellularLocation>
        <location evidence="2">Membrane</location>
        <topology evidence="2">Single-pass membrane protein</topology>
    </subcellularLocation>
</comment>
<keyword evidence="9 12" id="KW-0408">Iron</keyword>
<dbReference type="HOGENOM" id="CLU_001570_4_1_1"/>
<evidence type="ECO:0000256" key="12">
    <source>
        <dbReference type="PIRSR" id="PIRSR602401-1"/>
    </source>
</evidence>
<evidence type="ECO:0000256" key="8">
    <source>
        <dbReference type="ARBA" id="ARBA00023002"/>
    </source>
</evidence>
<keyword evidence="13" id="KW-0175">Coiled coil</keyword>
<dbReference type="InterPro" id="IPR001128">
    <property type="entry name" value="Cyt_P450"/>
</dbReference>
<keyword evidence="7" id="KW-1133">Transmembrane helix</keyword>
<reference evidence="14 15" key="1">
    <citation type="submission" date="2012-08" db="EMBL/GenBank/DDBJ databases">
        <title>Oryza genome evolution.</title>
        <authorList>
            <person name="Wing R.A."/>
        </authorList>
    </citation>
    <scope>NUCLEOTIDE SEQUENCE</scope>
</reference>
<evidence type="ECO:0008006" key="16">
    <source>
        <dbReference type="Google" id="ProtNLM"/>
    </source>
</evidence>
<feature type="binding site" description="axial binding residue" evidence="12">
    <location>
        <position position="379"/>
    </location>
    <ligand>
        <name>heme</name>
        <dbReference type="ChEBI" id="CHEBI:30413"/>
    </ligand>
    <ligandPart>
        <name>Fe</name>
        <dbReference type="ChEBI" id="CHEBI:18248"/>
    </ligandPart>
</feature>
<comment type="similarity">
    <text evidence="3">Belongs to the cytochrome P450 family.</text>
</comment>
<keyword evidence="10" id="KW-0503">Monooxygenase</keyword>
<reference evidence="15" key="2">
    <citation type="submission" date="2013-12" db="EMBL/GenBank/DDBJ databases">
        <authorList>
            <person name="Yu Y."/>
            <person name="Lee S."/>
            <person name="de Baynast K."/>
            <person name="Wissotski M."/>
            <person name="Liu L."/>
            <person name="Talag J."/>
            <person name="Goicoechea J."/>
            <person name="Angelova A."/>
            <person name="Jetty R."/>
            <person name="Kudrna D."/>
            <person name="Golser W."/>
            <person name="Rivera L."/>
            <person name="Zhang J."/>
            <person name="Wing R."/>
        </authorList>
    </citation>
    <scope>NUCLEOTIDE SEQUENCE</scope>
</reference>
<dbReference type="CDD" id="cd11072">
    <property type="entry name" value="CYP71-like"/>
    <property type="match status" value="1"/>
</dbReference>
<evidence type="ECO:0000256" key="10">
    <source>
        <dbReference type="ARBA" id="ARBA00023033"/>
    </source>
</evidence>
<dbReference type="PRINTS" id="PR00463">
    <property type="entry name" value="EP450I"/>
</dbReference>
<dbReference type="STRING" id="77586.A0A0D9XIW4"/>
<keyword evidence="4 12" id="KW-0349">Heme</keyword>
<evidence type="ECO:0000256" key="4">
    <source>
        <dbReference type="ARBA" id="ARBA00022617"/>
    </source>
</evidence>
<evidence type="ECO:0000256" key="5">
    <source>
        <dbReference type="ARBA" id="ARBA00022692"/>
    </source>
</evidence>
<dbReference type="InterPro" id="IPR036396">
    <property type="entry name" value="Cyt_P450_sf"/>
</dbReference>
<dbReference type="GO" id="GO:0020037">
    <property type="term" value="F:heme binding"/>
    <property type="evidence" value="ECO:0007669"/>
    <property type="project" value="InterPro"/>
</dbReference>
<evidence type="ECO:0000256" key="2">
    <source>
        <dbReference type="ARBA" id="ARBA00004167"/>
    </source>
</evidence>
<dbReference type="Gramene" id="LPERR10G04920.1">
    <property type="protein sequence ID" value="LPERR10G04920.1"/>
    <property type="gene ID" value="LPERR10G04920"/>
</dbReference>
<feature type="coiled-coil region" evidence="13">
    <location>
        <begin position="168"/>
        <end position="195"/>
    </location>
</feature>